<sequence length="334" mass="37395">MVKLASKEPLCGKVPLVHIYDSILKVKDVWNGMDWDLHKLYSTLPQSAAADVVSVKPMLVVSLPDLWIWEPCVSCTFSVSAIYKWLQGSCFIVGLAGIGFGSLNSLRTSNSLCGSFATKQYQPDLCLWPVVLFLMTLARFIRITRKLLSSIYSDVIMLMMFGGLVVDRPRGDDWIAWIKQASHRFGNMGLELNQEGEVLTDSLESRHLGKAGYGGLCTNHSGDFLVGIPDKYLDKTRRRTPNVTYPMKLGTLSAICLLILYNMSQSFAYTSEMGALSNIFMLMSFTLSIGIGIWIIQFDRNLREDNTCADVLAKTGPRLRICFISTLWECLSRL</sequence>
<feature type="transmembrane region" description="Helical" evidence="1">
    <location>
        <begin position="275"/>
        <end position="296"/>
    </location>
</feature>
<organism evidence="2 3">
    <name type="scientific">Glycine soja</name>
    <name type="common">Wild soybean</name>
    <dbReference type="NCBI Taxonomy" id="3848"/>
    <lineage>
        <taxon>Eukaryota</taxon>
        <taxon>Viridiplantae</taxon>
        <taxon>Streptophyta</taxon>
        <taxon>Embryophyta</taxon>
        <taxon>Tracheophyta</taxon>
        <taxon>Spermatophyta</taxon>
        <taxon>Magnoliopsida</taxon>
        <taxon>eudicotyledons</taxon>
        <taxon>Gunneridae</taxon>
        <taxon>Pentapetalae</taxon>
        <taxon>rosids</taxon>
        <taxon>fabids</taxon>
        <taxon>Fabales</taxon>
        <taxon>Fabaceae</taxon>
        <taxon>Papilionoideae</taxon>
        <taxon>50 kb inversion clade</taxon>
        <taxon>NPAAA clade</taxon>
        <taxon>indigoferoid/millettioid clade</taxon>
        <taxon>Phaseoleae</taxon>
        <taxon>Glycine</taxon>
        <taxon>Glycine subgen. Soja</taxon>
    </lineage>
</organism>
<feature type="transmembrane region" description="Helical" evidence="1">
    <location>
        <begin position="85"/>
        <end position="104"/>
    </location>
</feature>
<keyword evidence="1" id="KW-0472">Membrane</keyword>
<evidence type="ECO:0000313" key="3">
    <source>
        <dbReference type="Proteomes" id="UP000289340"/>
    </source>
</evidence>
<dbReference type="AlphaFoldDB" id="A0A445FWE5"/>
<protein>
    <submittedName>
        <fullName evidence="2">Uncharacterized protein</fullName>
    </submittedName>
</protein>
<keyword evidence="3" id="KW-1185">Reference proteome</keyword>
<dbReference type="EMBL" id="QZWG01000018">
    <property type="protein sequence ID" value="RZB53093.1"/>
    <property type="molecule type" value="Genomic_DNA"/>
</dbReference>
<dbReference type="Proteomes" id="UP000289340">
    <property type="component" value="Chromosome 18"/>
</dbReference>
<reference evidence="2 3" key="1">
    <citation type="submission" date="2018-09" db="EMBL/GenBank/DDBJ databases">
        <title>A high-quality reference genome of wild soybean provides a powerful tool to mine soybean genomes.</title>
        <authorList>
            <person name="Xie M."/>
            <person name="Chung C.Y.L."/>
            <person name="Li M.-W."/>
            <person name="Wong F.-L."/>
            <person name="Chan T.-F."/>
            <person name="Lam H.-M."/>
        </authorList>
    </citation>
    <scope>NUCLEOTIDE SEQUENCE [LARGE SCALE GENOMIC DNA]</scope>
    <source>
        <strain evidence="3">cv. W05</strain>
        <tissue evidence="2">Hypocotyl of etiolated seedlings</tissue>
    </source>
</reference>
<name>A0A445FWE5_GLYSO</name>
<keyword evidence="1" id="KW-0812">Transmembrane</keyword>
<accession>A0A445FWE5</accession>
<feature type="transmembrane region" description="Helical" evidence="1">
    <location>
        <begin position="147"/>
        <end position="166"/>
    </location>
</feature>
<proteinExistence type="predicted"/>
<feature type="transmembrane region" description="Helical" evidence="1">
    <location>
        <begin position="245"/>
        <end position="263"/>
    </location>
</feature>
<evidence type="ECO:0000313" key="2">
    <source>
        <dbReference type="EMBL" id="RZB53093.1"/>
    </source>
</evidence>
<gene>
    <name evidence="2" type="ORF">D0Y65_049224</name>
</gene>
<evidence type="ECO:0000256" key="1">
    <source>
        <dbReference type="SAM" id="Phobius"/>
    </source>
</evidence>
<feature type="transmembrane region" description="Helical" evidence="1">
    <location>
        <begin position="125"/>
        <end position="141"/>
    </location>
</feature>
<comment type="caution">
    <text evidence="2">The sequence shown here is derived from an EMBL/GenBank/DDBJ whole genome shotgun (WGS) entry which is preliminary data.</text>
</comment>
<keyword evidence="1" id="KW-1133">Transmembrane helix</keyword>